<dbReference type="Pfam" id="PF09424">
    <property type="entry name" value="YqeY"/>
    <property type="match status" value="1"/>
</dbReference>
<dbReference type="InterPro" id="IPR019004">
    <property type="entry name" value="YqeY/Aim41"/>
</dbReference>
<name>A0AAD4BVV8_BOLED</name>
<dbReference type="InterPro" id="IPR042184">
    <property type="entry name" value="YqeY/Aim41_N"/>
</dbReference>
<reference evidence="2" key="1">
    <citation type="submission" date="2019-10" db="EMBL/GenBank/DDBJ databases">
        <authorList>
            <consortium name="DOE Joint Genome Institute"/>
            <person name="Kuo A."/>
            <person name="Miyauchi S."/>
            <person name="Kiss E."/>
            <person name="Drula E."/>
            <person name="Kohler A."/>
            <person name="Sanchez-Garcia M."/>
            <person name="Andreopoulos B."/>
            <person name="Barry K.W."/>
            <person name="Bonito G."/>
            <person name="Buee M."/>
            <person name="Carver A."/>
            <person name="Chen C."/>
            <person name="Cichocki N."/>
            <person name="Clum A."/>
            <person name="Culley D."/>
            <person name="Crous P.W."/>
            <person name="Fauchery L."/>
            <person name="Girlanda M."/>
            <person name="Hayes R."/>
            <person name="Keri Z."/>
            <person name="LaButti K."/>
            <person name="Lipzen A."/>
            <person name="Lombard V."/>
            <person name="Magnuson J."/>
            <person name="Maillard F."/>
            <person name="Morin E."/>
            <person name="Murat C."/>
            <person name="Nolan M."/>
            <person name="Ohm R."/>
            <person name="Pangilinan J."/>
            <person name="Pereira M."/>
            <person name="Perotto S."/>
            <person name="Peter M."/>
            <person name="Riley R."/>
            <person name="Sitrit Y."/>
            <person name="Stielow B."/>
            <person name="Szollosi G."/>
            <person name="Zifcakova L."/>
            <person name="Stursova M."/>
            <person name="Spatafora J.W."/>
            <person name="Tedersoo L."/>
            <person name="Vaario L.-M."/>
            <person name="Yamada A."/>
            <person name="Yan M."/>
            <person name="Wang P."/>
            <person name="Xu J."/>
            <person name="Bruns T."/>
            <person name="Baldrian P."/>
            <person name="Vilgalys R."/>
            <person name="Henrissat B."/>
            <person name="Grigoriev I.V."/>
            <person name="Hibbett D."/>
            <person name="Nagy L.G."/>
            <person name="Martin F.M."/>
        </authorList>
    </citation>
    <scope>NUCLEOTIDE SEQUENCE</scope>
    <source>
        <strain evidence="2">BED1</strain>
    </source>
</reference>
<keyword evidence="3" id="KW-1185">Reference proteome</keyword>
<evidence type="ECO:0000313" key="2">
    <source>
        <dbReference type="EMBL" id="KAF8441418.1"/>
    </source>
</evidence>
<dbReference type="AlphaFoldDB" id="A0AAD4BVV8"/>
<reference evidence="2" key="2">
    <citation type="journal article" date="2020" name="Nat. Commun.">
        <title>Large-scale genome sequencing of mycorrhizal fungi provides insights into the early evolution of symbiotic traits.</title>
        <authorList>
            <person name="Miyauchi S."/>
            <person name="Kiss E."/>
            <person name="Kuo A."/>
            <person name="Drula E."/>
            <person name="Kohler A."/>
            <person name="Sanchez-Garcia M."/>
            <person name="Morin E."/>
            <person name="Andreopoulos B."/>
            <person name="Barry K.W."/>
            <person name="Bonito G."/>
            <person name="Buee M."/>
            <person name="Carver A."/>
            <person name="Chen C."/>
            <person name="Cichocki N."/>
            <person name="Clum A."/>
            <person name="Culley D."/>
            <person name="Crous P.W."/>
            <person name="Fauchery L."/>
            <person name="Girlanda M."/>
            <person name="Hayes R.D."/>
            <person name="Keri Z."/>
            <person name="LaButti K."/>
            <person name="Lipzen A."/>
            <person name="Lombard V."/>
            <person name="Magnuson J."/>
            <person name="Maillard F."/>
            <person name="Murat C."/>
            <person name="Nolan M."/>
            <person name="Ohm R.A."/>
            <person name="Pangilinan J."/>
            <person name="Pereira M.F."/>
            <person name="Perotto S."/>
            <person name="Peter M."/>
            <person name="Pfister S."/>
            <person name="Riley R."/>
            <person name="Sitrit Y."/>
            <person name="Stielow J.B."/>
            <person name="Szollosi G."/>
            <person name="Zifcakova L."/>
            <person name="Stursova M."/>
            <person name="Spatafora J.W."/>
            <person name="Tedersoo L."/>
            <person name="Vaario L.M."/>
            <person name="Yamada A."/>
            <person name="Yan M."/>
            <person name="Wang P."/>
            <person name="Xu J."/>
            <person name="Bruns T."/>
            <person name="Baldrian P."/>
            <person name="Vilgalys R."/>
            <person name="Dunand C."/>
            <person name="Henrissat B."/>
            <person name="Grigoriev I.V."/>
            <person name="Hibbett D."/>
            <person name="Nagy L.G."/>
            <person name="Martin F.M."/>
        </authorList>
    </citation>
    <scope>NUCLEOTIDE SEQUENCE</scope>
    <source>
        <strain evidence="2">BED1</strain>
    </source>
</reference>
<dbReference type="PANTHER" id="PTHR28055:SF1">
    <property type="entry name" value="ALTERED INHERITANCE OF MITOCHONDRIA PROTEIN 41, MITOCHONDRIAL"/>
    <property type="match status" value="1"/>
</dbReference>
<dbReference type="Gene3D" id="1.10.1510.10">
    <property type="entry name" value="Uncharacterised protein YqeY/AIM41 PF09424, N-terminal domain"/>
    <property type="match status" value="1"/>
</dbReference>
<protein>
    <recommendedName>
        <fullName evidence="1">Altered inheritance of mitochondria protein 41</fullName>
    </recommendedName>
</protein>
<comment type="subcellular location">
    <subcellularLocation>
        <location evidence="1">Mitochondrion</location>
    </subcellularLocation>
</comment>
<dbReference type="GO" id="GO:0016884">
    <property type="term" value="F:carbon-nitrogen ligase activity, with glutamine as amido-N-donor"/>
    <property type="evidence" value="ECO:0007669"/>
    <property type="project" value="UniProtKB-UniRule"/>
</dbReference>
<dbReference type="EMBL" id="WHUW01000010">
    <property type="protein sequence ID" value="KAF8441418.1"/>
    <property type="molecule type" value="Genomic_DNA"/>
</dbReference>
<keyword evidence="1" id="KW-0496">Mitochondrion</keyword>
<dbReference type="PANTHER" id="PTHR28055">
    <property type="entry name" value="ALTERED INHERITANCE OF MITOCHONDRIA PROTEIN 41, MITOCHONDRIAL"/>
    <property type="match status" value="1"/>
</dbReference>
<dbReference type="Proteomes" id="UP001194468">
    <property type="component" value="Unassembled WGS sequence"/>
</dbReference>
<dbReference type="SUPFAM" id="SSF89095">
    <property type="entry name" value="GatB/YqeY motif"/>
    <property type="match status" value="1"/>
</dbReference>
<dbReference type="GO" id="GO:0005739">
    <property type="term" value="C:mitochondrion"/>
    <property type="evidence" value="ECO:0007669"/>
    <property type="project" value="UniProtKB-SubCell"/>
</dbReference>
<proteinExistence type="inferred from homology"/>
<sequence length="179" mass="19609">MNFLTRCSKNVRIINASRRIHSSTSLANEGIREQLLAGVKQAMKNKDHVSSMTLRSVLSEVYNLDKSSGSNISSSAVIGVLRKAVLRRTESASQFVKGERPDLAKTEVCEAEIISAFLPPMLSEAEIDRVLKEVAPSCPQDGNPKKILGSIFKSFYSKVDKANVDSDLVKSRAEALLNL</sequence>
<gene>
    <name evidence="1" type="primary">AIM41</name>
    <name evidence="2" type="ORF">L210DRAFT_2071616</name>
</gene>
<evidence type="ECO:0000313" key="3">
    <source>
        <dbReference type="Proteomes" id="UP001194468"/>
    </source>
</evidence>
<evidence type="ECO:0000256" key="1">
    <source>
        <dbReference type="RuleBase" id="RU365099"/>
    </source>
</evidence>
<dbReference type="InterPro" id="IPR003789">
    <property type="entry name" value="Asn/Gln_tRNA_amidoTrase-B-like"/>
</dbReference>
<accession>A0AAD4BVV8</accession>
<comment type="caution">
    <text evidence="2">The sequence shown here is derived from an EMBL/GenBank/DDBJ whole genome shotgun (WGS) entry which is preliminary data.</text>
</comment>
<organism evidence="2 3">
    <name type="scientific">Boletus edulis BED1</name>
    <dbReference type="NCBI Taxonomy" id="1328754"/>
    <lineage>
        <taxon>Eukaryota</taxon>
        <taxon>Fungi</taxon>
        <taxon>Dikarya</taxon>
        <taxon>Basidiomycota</taxon>
        <taxon>Agaricomycotina</taxon>
        <taxon>Agaricomycetes</taxon>
        <taxon>Agaricomycetidae</taxon>
        <taxon>Boletales</taxon>
        <taxon>Boletineae</taxon>
        <taxon>Boletaceae</taxon>
        <taxon>Boletoideae</taxon>
        <taxon>Boletus</taxon>
    </lineage>
</organism>
<comment type="similarity">
    <text evidence="1">Belongs to the AIM41 family.</text>
</comment>